<reference evidence="3 4" key="1">
    <citation type="submission" date="2020-05" db="EMBL/GenBank/DDBJ databases">
        <authorList>
            <person name="Whitworth D."/>
        </authorList>
    </citation>
    <scope>NUCLEOTIDE SEQUENCE [LARGE SCALE GENOMIC DNA]</scope>
    <source>
        <strain evidence="3 4">AB043B</strain>
    </source>
</reference>
<dbReference type="SUPFAM" id="SSF53254">
    <property type="entry name" value="Phosphoglycerate mutase-like"/>
    <property type="match status" value="1"/>
</dbReference>
<proteinExistence type="predicted"/>
<name>A0A3A8HS21_9BACT</name>
<dbReference type="Proteomes" id="UP000563426">
    <property type="component" value="Unassembled WGS sequence"/>
</dbReference>
<dbReference type="OrthoDB" id="9781415at2"/>
<feature type="binding site" evidence="2">
    <location>
        <begin position="25"/>
        <end position="26"/>
    </location>
    <ligand>
        <name>substrate</name>
    </ligand>
</feature>
<dbReference type="AlphaFoldDB" id="A0A3A8HS21"/>
<dbReference type="Pfam" id="PF00300">
    <property type="entry name" value="His_Phos_1"/>
    <property type="match status" value="1"/>
</dbReference>
<evidence type="ECO:0000256" key="2">
    <source>
        <dbReference type="PIRSR" id="PIRSR613078-2"/>
    </source>
</evidence>
<feature type="binding site" evidence="2">
    <location>
        <begin position="84"/>
        <end position="87"/>
    </location>
    <ligand>
        <name>substrate</name>
    </ligand>
</feature>
<feature type="binding site" evidence="2">
    <location>
        <position position="62"/>
    </location>
    <ligand>
        <name>substrate</name>
    </ligand>
</feature>
<dbReference type="GO" id="GO:0070297">
    <property type="term" value="P:regulation of phosphorelay signal transduction system"/>
    <property type="evidence" value="ECO:0007669"/>
    <property type="project" value="TreeGrafter"/>
</dbReference>
<dbReference type="Gene3D" id="3.40.50.1240">
    <property type="entry name" value="Phosphoglycerate mutase-like"/>
    <property type="match status" value="1"/>
</dbReference>
<feature type="active site" description="Tele-phosphohistidine intermediate" evidence="1">
    <location>
        <position position="13"/>
    </location>
</feature>
<protein>
    <submittedName>
        <fullName evidence="3">Histidine phosphatase family protein</fullName>
    </submittedName>
</protein>
<feature type="active site" description="Proton donor/acceptor" evidence="1">
    <location>
        <position position="84"/>
    </location>
</feature>
<evidence type="ECO:0000313" key="3">
    <source>
        <dbReference type="EMBL" id="NOK35418.1"/>
    </source>
</evidence>
<dbReference type="EMBL" id="JABFJV010000108">
    <property type="protein sequence ID" value="NOK35418.1"/>
    <property type="molecule type" value="Genomic_DNA"/>
</dbReference>
<gene>
    <name evidence="3" type="ORF">HMI49_19630</name>
</gene>
<comment type="caution">
    <text evidence="3">The sequence shown here is derived from an EMBL/GenBank/DDBJ whole genome shotgun (WGS) entry which is preliminary data.</text>
</comment>
<dbReference type="PANTHER" id="PTHR48100:SF15">
    <property type="entry name" value="SEDOHEPTULOSE 1,7-BISPHOSPHATASE"/>
    <property type="match status" value="1"/>
</dbReference>
<dbReference type="InterPro" id="IPR013078">
    <property type="entry name" value="His_Pase_superF_clade-1"/>
</dbReference>
<evidence type="ECO:0000256" key="1">
    <source>
        <dbReference type="PIRSR" id="PIRSR613078-1"/>
    </source>
</evidence>
<dbReference type="PANTHER" id="PTHR48100">
    <property type="entry name" value="BROAD-SPECIFICITY PHOSPHATASE YOR283W-RELATED"/>
    <property type="match status" value="1"/>
</dbReference>
<dbReference type="SMART" id="SM00855">
    <property type="entry name" value="PGAM"/>
    <property type="match status" value="1"/>
</dbReference>
<accession>A0A3A8HS21</accession>
<dbReference type="InterPro" id="IPR029033">
    <property type="entry name" value="His_PPase_superfam"/>
</dbReference>
<organism evidence="3 4">
    <name type="scientific">Corallococcus exercitus</name>
    <dbReference type="NCBI Taxonomy" id="2316736"/>
    <lineage>
        <taxon>Bacteria</taxon>
        <taxon>Pseudomonadati</taxon>
        <taxon>Myxococcota</taxon>
        <taxon>Myxococcia</taxon>
        <taxon>Myxococcales</taxon>
        <taxon>Cystobacterineae</taxon>
        <taxon>Myxococcaceae</taxon>
        <taxon>Corallococcus</taxon>
    </lineage>
</organism>
<dbReference type="InterPro" id="IPR050275">
    <property type="entry name" value="PGM_Phosphatase"/>
</dbReference>
<evidence type="ECO:0000313" key="4">
    <source>
        <dbReference type="Proteomes" id="UP000563426"/>
    </source>
</evidence>
<sequence>MNSRAPQLVLVRHGETEWSRSSQHTGRTDLPLLEEGRQMAEQLRAPLGAWRFAAVWTSPLTRALETCVLAGYGDVAQKKDDLMEVNYGDYEGRTGADIRTTRPDWTLWKDGVPNGETLEEVGARVDRVIAEARALQDDVLLFSHGHLLRILAARWLGLPPDGGRLFHLGTASLSVLGSEAGGRQPVLVSWNDTTHLKG</sequence>
<keyword evidence="4" id="KW-1185">Reference proteome</keyword>
<dbReference type="CDD" id="cd07067">
    <property type="entry name" value="HP_PGM_like"/>
    <property type="match status" value="1"/>
</dbReference>
<dbReference type="RefSeq" id="WP_120528102.1">
    <property type="nucleotide sequence ID" value="NZ_JABFJV010000108.1"/>
</dbReference>
<dbReference type="GO" id="GO:0101006">
    <property type="term" value="F:protein histidine phosphatase activity"/>
    <property type="evidence" value="ECO:0007669"/>
    <property type="project" value="TreeGrafter"/>
</dbReference>